<dbReference type="InParanoid" id="A0A5F9DC21"/>
<dbReference type="Bgee" id="ENSOCUG00000012705">
    <property type="expression patterns" value="Expressed in embryo and 16 other cell types or tissues"/>
</dbReference>
<evidence type="ECO:0000313" key="2">
    <source>
        <dbReference type="Ensembl" id="ENSOCUP00000042841.1"/>
    </source>
</evidence>
<dbReference type="GO" id="GO:0000398">
    <property type="term" value="P:mRNA splicing, via spliceosome"/>
    <property type="evidence" value="ECO:0007669"/>
    <property type="project" value="InterPro"/>
</dbReference>
<accession>A0A5F9DC21</accession>
<reference evidence="2" key="2">
    <citation type="submission" date="2025-08" db="UniProtKB">
        <authorList>
            <consortium name="Ensembl"/>
        </authorList>
    </citation>
    <scope>IDENTIFICATION</scope>
    <source>
        <strain evidence="2">Thorbecke</strain>
    </source>
</reference>
<evidence type="ECO:0000256" key="1">
    <source>
        <dbReference type="ARBA" id="ARBA00008626"/>
    </source>
</evidence>
<protein>
    <submittedName>
        <fullName evidence="2">PHD finger protein 5A</fullName>
    </submittedName>
</protein>
<gene>
    <name evidence="2" type="primary">PHF5A</name>
</gene>
<dbReference type="PANTHER" id="PTHR13120">
    <property type="entry name" value="PHD FINGER-LIKE DOMAIN-CONTAINING PROTEIN 5A"/>
    <property type="match status" value="1"/>
</dbReference>
<sequence>MAKHHPDLIFCRKQAGVAIGRLCEKCDGKCVICDSYVRPCTLVRICDECNYGSYQGRCVICGGPGVSDAYYCKECTIQEKDCPEAEMGLAHVDFAPFPGNTSSPVTRCSLSAFPILVEISACAETFLQAERPLYCSLAACIIYKRDGCPKIVNLGSSKTDLFYERKKYGFKKR</sequence>
<dbReference type="SMR" id="A0A5F9DC21"/>
<dbReference type="Proteomes" id="UP000001811">
    <property type="component" value="Unplaced"/>
</dbReference>
<reference evidence="2 3" key="1">
    <citation type="journal article" date="2011" name="Nature">
        <title>A high-resolution map of human evolutionary constraint using 29 mammals.</title>
        <authorList>
            <person name="Lindblad-Toh K."/>
            <person name="Garber M."/>
            <person name="Zuk O."/>
            <person name="Lin M.F."/>
            <person name="Parker B.J."/>
            <person name="Washietl S."/>
            <person name="Kheradpour P."/>
            <person name="Ernst J."/>
            <person name="Jordan G."/>
            <person name="Mauceli E."/>
            <person name="Ward L.D."/>
            <person name="Lowe C.B."/>
            <person name="Holloway A.K."/>
            <person name="Clamp M."/>
            <person name="Gnerre S."/>
            <person name="Alfoldi J."/>
            <person name="Beal K."/>
            <person name="Chang J."/>
            <person name="Clawson H."/>
            <person name="Cuff J."/>
            <person name="Di Palma F."/>
            <person name="Fitzgerald S."/>
            <person name="Flicek P."/>
            <person name="Guttman M."/>
            <person name="Hubisz M.J."/>
            <person name="Jaffe D.B."/>
            <person name="Jungreis I."/>
            <person name="Kent W.J."/>
            <person name="Kostka D."/>
            <person name="Lara M."/>
            <person name="Martins A.L."/>
            <person name="Massingham T."/>
            <person name="Moltke I."/>
            <person name="Raney B.J."/>
            <person name="Rasmussen M.D."/>
            <person name="Robinson J."/>
            <person name="Stark A."/>
            <person name="Vilella A.J."/>
            <person name="Wen J."/>
            <person name="Xie X."/>
            <person name="Zody M.C."/>
            <person name="Baldwin J."/>
            <person name="Bloom T."/>
            <person name="Chin C.W."/>
            <person name="Heiman D."/>
            <person name="Nicol R."/>
            <person name="Nusbaum C."/>
            <person name="Young S."/>
            <person name="Wilkinson J."/>
            <person name="Worley K.C."/>
            <person name="Kovar C.L."/>
            <person name="Muzny D.M."/>
            <person name="Gibbs R.A."/>
            <person name="Cree A."/>
            <person name="Dihn H.H."/>
            <person name="Fowler G."/>
            <person name="Jhangiani S."/>
            <person name="Joshi V."/>
            <person name="Lee S."/>
            <person name="Lewis L.R."/>
            <person name="Nazareth L.V."/>
            <person name="Okwuonu G."/>
            <person name="Santibanez J."/>
            <person name="Warren W.C."/>
            <person name="Mardis E.R."/>
            <person name="Weinstock G.M."/>
            <person name="Wilson R.K."/>
            <person name="Delehaunty K."/>
            <person name="Dooling D."/>
            <person name="Fronik C."/>
            <person name="Fulton L."/>
            <person name="Fulton B."/>
            <person name="Graves T."/>
            <person name="Minx P."/>
            <person name="Sodergren E."/>
            <person name="Birney E."/>
            <person name="Margulies E.H."/>
            <person name="Herrero J."/>
            <person name="Green E.D."/>
            <person name="Haussler D."/>
            <person name="Siepel A."/>
            <person name="Goldman N."/>
            <person name="Pollard K.S."/>
            <person name="Pedersen J.S."/>
            <person name="Lander E.S."/>
            <person name="Kellis M."/>
        </authorList>
    </citation>
    <scope>NUCLEOTIDE SEQUENCE [LARGE SCALE GENOMIC DNA]</scope>
    <source>
        <strain evidence="3">Thorbecke</strain>
    </source>
</reference>
<dbReference type="STRING" id="9986.ENSOCUP00000042841"/>
<dbReference type="FunCoup" id="A0A5F9DC21">
    <property type="interactions" value="2215"/>
</dbReference>
<dbReference type="InterPro" id="IPR005345">
    <property type="entry name" value="PHF5"/>
</dbReference>
<dbReference type="Ensembl" id="ENSOCUT00000041985.1">
    <property type="protein sequence ID" value="ENSOCUP00000042841.1"/>
    <property type="gene ID" value="ENSOCUG00000012705.3"/>
</dbReference>
<dbReference type="Pfam" id="PF03660">
    <property type="entry name" value="PHF5"/>
    <property type="match status" value="2"/>
</dbReference>
<dbReference type="GeneTree" id="ENSGT00390000018518"/>
<reference evidence="2" key="3">
    <citation type="submission" date="2025-09" db="UniProtKB">
        <authorList>
            <consortium name="Ensembl"/>
        </authorList>
    </citation>
    <scope>IDENTIFICATION</scope>
    <source>
        <strain evidence="2">Thorbecke</strain>
    </source>
</reference>
<proteinExistence type="inferred from homology"/>
<comment type="similarity">
    <text evidence="1">Belongs to the PHF5 family.</text>
</comment>
<organism evidence="2 3">
    <name type="scientific">Oryctolagus cuniculus</name>
    <name type="common">Rabbit</name>
    <dbReference type="NCBI Taxonomy" id="9986"/>
    <lineage>
        <taxon>Eukaryota</taxon>
        <taxon>Metazoa</taxon>
        <taxon>Chordata</taxon>
        <taxon>Craniata</taxon>
        <taxon>Vertebrata</taxon>
        <taxon>Euteleostomi</taxon>
        <taxon>Mammalia</taxon>
        <taxon>Eutheria</taxon>
        <taxon>Euarchontoglires</taxon>
        <taxon>Glires</taxon>
        <taxon>Lagomorpha</taxon>
        <taxon>Leporidae</taxon>
        <taxon>Oryctolagus</taxon>
    </lineage>
</organism>
<name>A0A5F9DC21_RABIT</name>
<keyword evidence="3" id="KW-1185">Reference proteome</keyword>
<evidence type="ECO:0000313" key="3">
    <source>
        <dbReference type="Proteomes" id="UP000001811"/>
    </source>
</evidence>
<dbReference type="AlphaFoldDB" id="A0A5F9DC21"/>